<dbReference type="STRING" id="81408.B4119_3386"/>
<protein>
    <recommendedName>
        <fullName evidence="3">Phage protein</fullName>
    </recommendedName>
</protein>
<evidence type="ECO:0000313" key="1">
    <source>
        <dbReference type="EMBL" id="KYD07635.1"/>
    </source>
</evidence>
<proteinExistence type="predicted"/>
<dbReference type="Proteomes" id="UP000075455">
    <property type="component" value="Unassembled WGS sequence"/>
</dbReference>
<gene>
    <name evidence="1" type="ORF">B4119_3386</name>
</gene>
<organism evidence="1 2">
    <name type="scientific">Saccharococcus caldoxylosilyticus</name>
    <dbReference type="NCBI Taxonomy" id="81408"/>
    <lineage>
        <taxon>Bacteria</taxon>
        <taxon>Bacillati</taxon>
        <taxon>Bacillota</taxon>
        <taxon>Bacilli</taxon>
        <taxon>Bacillales</taxon>
        <taxon>Anoxybacillaceae</taxon>
        <taxon>Saccharococcus</taxon>
    </lineage>
</organism>
<evidence type="ECO:0008006" key="3">
    <source>
        <dbReference type="Google" id="ProtNLM"/>
    </source>
</evidence>
<dbReference type="InterPro" id="IPR057006">
    <property type="entry name" value="Phage_TAC_19"/>
</dbReference>
<dbReference type="AlphaFoldDB" id="A0A150L5R4"/>
<evidence type="ECO:0000313" key="2">
    <source>
        <dbReference type="Proteomes" id="UP000075455"/>
    </source>
</evidence>
<reference evidence="1 2" key="1">
    <citation type="submission" date="2016-01" db="EMBL/GenBank/DDBJ databases">
        <title>Draft Genome Sequences of Seven Thermophilic Sporeformers Isolated from Foods.</title>
        <authorList>
            <person name="Berendsen E.M."/>
            <person name="Wells-Bennik M.H."/>
            <person name="Krawcyk A.O."/>
            <person name="De Jong A."/>
            <person name="Holsappel S."/>
            <person name="Eijlander R.T."/>
            <person name="Kuipers O.P."/>
        </authorList>
    </citation>
    <scope>NUCLEOTIDE SEQUENCE [LARGE SCALE GENOMIC DNA]</scope>
    <source>
        <strain evidence="1 2">B4119</strain>
    </source>
</reference>
<comment type="caution">
    <text evidence="1">The sequence shown here is derived from an EMBL/GenBank/DDBJ whole genome shotgun (WGS) entry which is preliminary data.</text>
</comment>
<accession>A0A150L5R4</accession>
<dbReference type="RefSeq" id="WP_060476198.1">
    <property type="nucleotide sequence ID" value="NZ_LQYS01000114.1"/>
</dbReference>
<name>A0A150L5R4_9BACL</name>
<dbReference type="PATRIC" id="fig|81408.3.peg.928"/>
<dbReference type="EMBL" id="LQYS01000114">
    <property type="protein sequence ID" value="KYD07635.1"/>
    <property type="molecule type" value="Genomic_DNA"/>
</dbReference>
<sequence>MEITLKINGEDKTFVQEFIPLKMYRKALEVEKYAQSKNVDEEKLFDKRLNLIVEAFGKQFTKDELENGLNAIDHQKVFYNVIGVGILGYPPLDEQESVGKLLKELMEKEEQSKK</sequence>
<dbReference type="Pfam" id="PF23857">
    <property type="entry name" value="Phage_TAC_19"/>
    <property type="match status" value="1"/>
</dbReference>
<dbReference type="NCBIfam" id="NF047360">
    <property type="entry name" value="tail_chap_PVL"/>
    <property type="match status" value="1"/>
</dbReference>